<accession>A0A8H7EZ29</accession>
<sequence>MWRNSLCVNRLEWRMSTIGVQNPASTAPHHSPPYYIPVSSSSENKALGQMAGGSEIVHGPLFLGTAFNVLLYGISITQTYLYLTSSKEDKWFIKYFVYFLFITDTIHTVFTLVYLYDSLIKNFGNVPYLETANWIFSTDPALTGIIGGAVQAFFSWRVKVLTRNTFLSLFILFCSVISFFMGLATAAAIAFIPKFNEFQRFRIVVILWLGSSCIADIVITTTMVLYLRRHRTGFSQTDHQVDRIIRVTMHTGLVTALWALVDLLLYLSSSSGKHLFFNFCLSKLYTNSLMSSLNSRGGWRYNEDSNAAFAFEHKRSTANFQNQPNSNIMAPEVFVHVESHELVNPALKVDQRIYEDLTSNFDAESKRSIVV</sequence>
<comment type="caution">
    <text evidence="3">The sequence shown here is derived from an EMBL/GenBank/DDBJ whole genome shotgun (WGS) entry which is preliminary data.</text>
</comment>
<dbReference type="Pfam" id="PF20152">
    <property type="entry name" value="DUF6534"/>
    <property type="match status" value="1"/>
</dbReference>
<keyword evidence="1" id="KW-1133">Transmembrane helix</keyword>
<keyword evidence="1" id="KW-0472">Membrane</keyword>
<gene>
    <name evidence="3" type="ORF">Agabi119p4_7474</name>
</gene>
<dbReference type="InterPro" id="IPR045339">
    <property type="entry name" value="DUF6534"/>
</dbReference>
<feature type="transmembrane region" description="Helical" evidence="1">
    <location>
        <begin position="134"/>
        <end position="154"/>
    </location>
</feature>
<name>A0A8H7EZ29_AGABI</name>
<dbReference type="AlphaFoldDB" id="A0A8H7EZ29"/>
<protein>
    <recommendedName>
        <fullName evidence="2">DUF6534 domain-containing protein</fullName>
    </recommendedName>
</protein>
<feature type="domain" description="DUF6534" evidence="2">
    <location>
        <begin position="212"/>
        <end position="296"/>
    </location>
</feature>
<keyword evidence="1" id="KW-0812">Transmembrane</keyword>
<evidence type="ECO:0000313" key="3">
    <source>
        <dbReference type="EMBL" id="KAF7768231.1"/>
    </source>
</evidence>
<dbReference type="Proteomes" id="UP000629468">
    <property type="component" value="Unassembled WGS sequence"/>
</dbReference>
<feature type="transmembrane region" description="Helical" evidence="1">
    <location>
        <begin position="166"/>
        <end position="191"/>
    </location>
</feature>
<proteinExistence type="predicted"/>
<evidence type="ECO:0000313" key="4">
    <source>
        <dbReference type="Proteomes" id="UP000629468"/>
    </source>
</evidence>
<feature type="transmembrane region" description="Helical" evidence="1">
    <location>
        <begin position="203"/>
        <end position="227"/>
    </location>
</feature>
<dbReference type="PANTHER" id="PTHR40465">
    <property type="entry name" value="CHROMOSOME 1, WHOLE GENOME SHOTGUN SEQUENCE"/>
    <property type="match status" value="1"/>
</dbReference>
<feature type="transmembrane region" description="Helical" evidence="1">
    <location>
        <begin position="61"/>
        <end position="83"/>
    </location>
</feature>
<organism evidence="3 4">
    <name type="scientific">Agaricus bisporus var. burnettii</name>
    <dbReference type="NCBI Taxonomy" id="192524"/>
    <lineage>
        <taxon>Eukaryota</taxon>
        <taxon>Fungi</taxon>
        <taxon>Dikarya</taxon>
        <taxon>Basidiomycota</taxon>
        <taxon>Agaricomycotina</taxon>
        <taxon>Agaricomycetes</taxon>
        <taxon>Agaricomycetidae</taxon>
        <taxon>Agaricales</taxon>
        <taxon>Agaricineae</taxon>
        <taxon>Agaricaceae</taxon>
        <taxon>Agaricus</taxon>
    </lineage>
</organism>
<feature type="transmembrane region" description="Helical" evidence="1">
    <location>
        <begin position="247"/>
        <end position="267"/>
    </location>
</feature>
<reference evidence="3 4" key="1">
    <citation type="journal article" name="Sci. Rep.">
        <title>Telomere-to-telomere assembled and centromere annotated genomes of the two main subspecies of the button mushroom Agaricus bisporus reveal especially polymorphic chromosome ends.</title>
        <authorList>
            <person name="Sonnenberg A.S.M."/>
            <person name="Sedaghat-Telgerd N."/>
            <person name="Lavrijssen B."/>
            <person name="Ohm R.A."/>
            <person name="Hendrickx P.M."/>
            <person name="Scholtmeijer K."/>
            <person name="Baars J.J.P."/>
            <person name="van Peer A."/>
        </authorList>
    </citation>
    <scope>NUCLEOTIDE SEQUENCE [LARGE SCALE GENOMIC DNA]</scope>
    <source>
        <strain evidence="3 4">H119_p4</strain>
    </source>
</reference>
<evidence type="ECO:0000259" key="2">
    <source>
        <dbReference type="Pfam" id="PF20152"/>
    </source>
</evidence>
<dbReference type="EMBL" id="JABXXO010000010">
    <property type="protein sequence ID" value="KAF7768231.1"/>
    <property type="molecule type" value="Genomic_DNA"/>
</dbReference>
<dbReference type="PANTHER" id="PTHR40465:SF1">
    <property type="entry name" value="DUF6534 DOMAIN-CONTAINING PROTEIN"/>
    <property type="match status" value="1"/>
</dbReference>
<feature type="transmembrane region" description="Helical" evidence="1">
    <location>
        <begin position="95"/>
        <end position="114"/>
    </location>
</feature>
<evidence type="ECO:0000256" key="1">
    <source>
        <dbReference type="SAM" id="Phobius"/>
    </source>
</evidence>